<evidence type="ECO:0000259" key="1">
    <source>
        <dbReference type="Pfam" id="PF10099"/>
    </source>
</evidence>
<feature type="domain" description="Anti-sigma K factor RskA C-terminal" evidence="1">
    <location>
        <begin position="108"/>
        <end position="259"/>
    </location>
</feature>
<protein>
    <submittedName>
        <fullName evidence="2">RNA polymerase subunit sigma-70</fullName>
    </submittedName>
</protein>
<name>A0A844B8E0_9BURK</name>
<dbReference type="OrthoDB" id="8617430at2"/>
<keyword evidence="3" id="KW-1185">Reference proteome</keyword>
<organism evidence="2 3">
    <name type="scientific">Caenimonas koreensis DSM 17982</name>
    <dbReference type="NCBI Taxonomy" id="1121255"/>
    <lineage>
        <taxon>Bacteria</taxon>
        <taxon>Pseudomonadati</taxon>
        <taxon>Pseudomonadota</taxon>
        <taxon>Betaproteobacteria</taxon>
        <taxon>Burkholderiales</taxon>
        <taxon>Comamonadaceae</taxon>
        <taxon>Caenimonas</taxon>
    </lineage>
</organism>
<comment type="caution">
    <text evidence="2">The sequence shown here is derived from an EMBL/GenBank/DDBJ whole genome shotgun (WGS) entry which is preliminary data.</text>
</comment>
<proteinExistence type="predicted"/>
<evidence type="ECO:0000313" key="3">
    <source>
        <dbReference type="Proteomes" id="UP000487350"/>
    </source>
</evidence>
<evidence type="ECO:0000313" key="2">
    <source>
        <dbReference type="EMBL" id="MRD49422.1"/>
    </source>
</evidence>
<dbReference type="Proteomes" id="UP000487350">
    <property type="component" value="Unassembled WGS sequence"/>
</dbReference>
<dbReference type="InterPro" id="IPR018764">
    <property type="entry name" value="RskA_C"/>
</dbReference>
<dbReference type="EMBL" id="WJBU01000024">
    <property type="protein sequence ID" value="MRD49422.1"/>
    <property type="molecule type" value="Genomic_DNA"/>
</dbReference>
<dbReference type="GO" id="GO:0005886">
    <property type="term" value="C:plasma membrane"/>
    <property type="evidence" value="ECO:0007669"/>
    <property type="project" value="InterPro"/>
</dbReference>
<dbReference type="GO" id="GO:0016989">
    <property type="term" value="F:sigma factor antagonist activity"/>
    <property type="evidence" value="ECO:0007669"/>
    <property type="project" value="TreeGrafter"/>
</dbReference>
<gene>
    <name evidence="2" type="ORF">GHT07_19290</name>
</gene>
<reference evidence="2 3" key="1">
    <citation type="submission" date="2019-11" db="EMBL/GenBank/DDBJ databases">
        <title>Caenimonas koreensis gen. nov., sp. nov., isolated from activated sludge.</title>
        <authorList>
            <person name="Seung H.R."/>
        </authorList>
    </citation>
    <scope>NUCLEOTIDE SEQUENCE [LARGE SCALE GENOMIC DNA]</scope>
    <source>
        <strain evidence="2 3">EMB320</strain>
    </source>
</reference>
<dbReference type="InterPro" id="IPR051474">
    <property type="entry name" value="Anti-sigma-K/W_factor"/>
</dbReference>
<dbReference type="RefSeq" id="WP_153586734.1">
    <property type="nucleotide sequence ID" value="NZ_WJBU01000024.1"/>
</dbReference>
<dbReference type="PANTHER" id="PTHR37461:SF1">
    <property type="entry name" value="ANTI-SIGMA-K FACTOR RSKA"/>
    <property type="match status" value="1"/>
</dbReference>
<dbReference type="Pfam" id="PF10099">
    <property type="entry name" value="RskA_C"/>
    <property type="match status" value="1"/>
</dbReference>
<dbReference type="AlphaFoldDB" id="A0A844B8E0"/>
<sequence length="269" mass="28914">MNLNQHPELADRIAAAYALGTLRGGARRRFETMARQSSALRANALVWQERFAAMTELQRIEVPGENVWKRISNQLDLQRPLAAMPVQQGVAGRVLNWWRGAAMAGGMVAAAMMGVAVYLGGEVKERESQIAQLDNTRTTLAQQNIRLASELQGKPEIQYVAVLSDDKSSATMLVTFDPKHNTLTLKRVGAFDEGPEKSLQLWALPSSPTGAPRSLGVLSANPVIKLAAFQTQLKEAPALAITLEARGGVPEGSGPAGPVVFKGALLQTP</sequence>
<dbReference type="GO" id="GO:0006417">
    <property type="term" value="P:regulation of translation"/>
    <property type="evidence" value="ECO:0007669"/>
    <property type="project" value="TreeGrafter"/>
</dbReference>
<dbReference type="PANTHER" id="PTHR37461">
    <property type="entry name" value="ANTI-SIGMA-K FACTOR RSKA"/>
    <property type="match status" value="1"/>
</dbReference>
<accession>A0A844B8E0</accession>